<comment type="caution">
    <text evidence="1">The sequence shown here is derived from an EMBL/GenBank/DDBJ whole genome shotgun (WGS) entry which is preliminary data.</text>
</comment>
<keyword evidence="2" id="KW-1185">Reference proteome</keyword>
<accession>A0A8H6YZK5</accession>
<name>A0A8H6YZK5_9AGAR</name>
<dbReference type="AlphaFoldDB" id="A0A8H6YZK5"/>
<evidence type="ECO:0000313" key="1">
    <source>
        <dbReference type="EMBL" id="KAF7369945.1"/>
    </source>
</evidence>
<dbReference type="PANTHER" id="PTHR35043">
    <property type="entry name" value="TRANSCRIPTION FACTOR DOMAIN-CONTAINING PROTEIN"/>
    <property type="match status" value="1"/>
</dbReference>
<gene>
    <name evidence="1" type="ORF">MSAN_00624100</name>
</gene>
<protein>
    <submittedName>
        <fullName evidence="1">Uncharacterized protein</fullName>
    </submittedName>
</protein>
<sequence>MRMPKAPDSGPDSPPRQLVFWSPHHPLSTVAADVLRKGASRTPPAPVLSFFLAARPPTPVRLVYAPPYPKYASLDATKQRGWRRGCAHSSAGLVPSSAEVLELFMTRPAFCVLPVRASRASASNSVLGADASILGADLPIRYVVASVPYGAAWRCCDKGGSEADLRTALHHSTIDRLSCLIIPRGQTASGDMYIQRASSLAALPHCCRAPASPSTRASHAPRHVSCSVIPYPSGSASSSPSGSWPATVLISGRQAPCCTWLILVHATKNDSLALDFAFIYQHLVPALSMLRALSTLDARMLISWEDVVVYVLCRRLAGYTDGHEDEEATYILLARCCCFAHTQTYIYIPLLGAWAILARALCAGLLDTRFAFFIFWTGWTTLHLRHTRARVAAAQPALPYSAAITRRLLWGVGVLSRGGCRRLGALRLPRAQVSRVSTGVEIWADTGQPLATKVGEKTELVMGRRRSPNRHLSSTAFLISRDEILLLLLPTIYLYLHPSALYPMVPDWTLFPDRRILSLSRPAQQPRSLASPGAGASDLHVGLLQRYKQLPHDARRCVELSRDNLCLHMGVGAPECAPPTGPVSNFSVGRRLKMMLIVIISPEIMVGFAARQRLGAHLLAKEFKFPTTHGFFFCMGGFVSSTREPIVTKKQLGNPVVGSGFQEAVSRFYKVSGSRCNALLACINTLHVPVTQLEVATLAFAMCAIVLGPPSESAVPQAIIPVQLPCSRQHFWEALFGFNRSGHDTLPSTSVPSSWFLSRSDDNEINGFGITTLVGAVFGAVHCTAWHATFPTAAKMWLWRSSSSVIAAVPSLASLVPLVAITHKSFYETKLGSMVAKTFTVMM</sequence>
<dbReference type="PANTHER" id="PTHR35043:SF7">
    <property type="entry name" value="TRANSCRIPTION FACTOR DOMAIN-CONTAINING PROTEIN"/>
    <property type="match status" value="1"/>
</dbReference>
<dbReference type="Proteomes" id="UP000623467">
    <property type="component" value="Unassembled WGS sequence"/>
</dbReference>
<reference evidence="1" key="1">
    <citation type="submission" date="2020-05" db="EMBL/GenBank/DDBJ databases">
        <title>Mycena genomes resolve the evolution of fungal bioluminescence.</title>
        <authorList>
            <person name="Tsai I.J."/>
        </authorList>
    </citation>
    <scope>NUCLEOTIDE SEQUENCE</scope>
    <source>
        <strain evidence="1">160909Yilan</strain>
    </source>
</reference>
<evidence type="ECO:0000313" key="2">
    <source>
        <dbReference type="Proteomes" id="UP000623467"/>
    </source>
</evidence>
<organism evidence="1 2">
    <name type="scientific">Mycena sanguinolenta</name>
    <dbReference type="NCBI Taxonomy" id="230812"/>
    <lineage>
        <taxon>Eukaryota</taxon>
        <taxon>Fungi</taxon>
        <taxon>Dikarya</taxon>
        <taxon>Basidiomycota</taxon>
        <taxon>Agaricomycotina</taxon>
        <taxon>Agaricomycetes</taxon>
        <taxon>Agaricomycetidae</taxon>
        <taxon>Agaricales</taxon>
        <taxon>Marasmiineae</taxon>
        <taxon>Mycenaceae</taxon>
        <taxon>Mycena</taxon>
    </lineage>
</organism>
<proteinExistence type="predicted"/>
<dbReference type="EMBL" id="JACAZH010000004">
    <property type="protein sequence ID" value="KAF7369945.1"/>
    <property type="molecule type" value="Genomic_DNA"/>
</dbReference>
<dbReference type="OrthoDB" id="9451547at2759"/>